<evidence type="ECO:0000313" key="3">
    <source>
        <dbReference type="Proteomes" id="UP000176803"/>
    </source>
</evidence>
<dbReference type="AlphaFoldDB" id="A0A1F7I0X6"/>
<evidence type="ECO:0000313" key="2">
    <source>
        <dbReference type="EMBL" id="OGK36862.1"/>
    </source>
</evidence>
<dbReference type="InterPro" id="IPR013545">
    <property type="entry name" value="T2SS_protein-GspG_C"/>
</dbReference>
<feature type="domain" description="Type II secretion system protein GspG C-terminal" evidence="1">
    <location>
        <begin position="12"/>
        <end position="96"/>
    </location>
</feature>
<accession>A0A1F7I0X6</accession>
<gene>
    <name evidence="2" type="ORF">A3F03_00745</name>
</gene>
<dbReference type="EMBL" id="MGAC01000051">
    <property type="protein sequence ID" value="OGK36862.1"/>
    <property type="molecule type" value="Genomic_DNA"/>
</dbReference>
<protein>
    <recommendedName>
        <fullName evidence="1">Type II secretion system protein GspG C-terminal domain-containing protein</fullName>
    </recommendedName>
</protein>
<evidence type="ECO:0000259" key="1">
    <source>
        <dbReference type="Pfam" id="PF08334"/>
    </source>
</evidence>
<dbReference type="SUPFAM" id="SSF54523">
    <property type="entry name" value="Pili subunits"/>
    <property type="match status" value="1"/>
</dbReference>
<dbReference type="Proteomes" id="UP000176803">
    <property type="component" value="Unassembled WGS sequence"/>
</dbReference>
<dbReference type="InterPro" id="IPR045584">
    <property type="entry name" value="Pilin-like"/>
</dbReference>
<reference evidence="2 3" key="1">
    <citation type="journal article" date="2016" name="Nat. Commun.">
        <title>Thousands of microbial genomes shed light on interconnected biogeochemical processes in an aquifer system.</title>
        <authorList>
            <person name="Anantharaman K."/>
            <person name="Brown C.T."/>
            <person name="Hug L.A."/>
            <person name="Sharon I."/>
            <person name="Castelle C.J."/>
            <person name="Probst A.J."/>
            <person name="Thomas B.C."/>
            <person name="Singh A."/>
            <person name="Wilkins M.J."/>
            <person name="Karaoz U."/>
            <person name="Brodie E.L."/>
            <person name="Williams K.H."/>
            <person name="Hubbard S.S."/>
            <person name="Banfield J.F."/>
        </authorList>
    </citation>
    <scope>NUCLEOTIDE SEQUENCE [LARGE SCALE GENOMIC DNA]</scope>
</reference>
<sequence length="147" mass="16137">MAAGLTYLIDPLGQIQKANDAKRKSDLEQLQRTLETYYNDNGKYPDTTGSTVSPYYRLYPSSVSYDWDSTWTAYNTKLPKDPSSTRNYVYYSTGQSYWIYASLQRSSDPQACSGGAACSSLNGMGFPSATSCGQTCNYGVSSPNTSP</sequence>
<comment type="caution">
    <text evidence="2">The sequence shown here is derived from an EMBL/GenBank/DDBJ whole genome shotgun (WGS) entry which is preliminary data.</text>
</comment>
<dbReference type="Gene3D" id="3.30.700.10">
    <property type="entry name" value="Glycoprotein, Type 4 Pilin"/>
    <property type="match status" value="1"/>
</dbReference>
<organism evidence="2 3">
    <name type="scientific">Candidatus Roizmanbacteria bacterium RIFCSPHIGHO2_12_FULL_41_11</name>
    <dbReference type="NCBI Taxonomy" id="1802052"/>
    <lineage>
        <taxon>Bacteria</taxon>
        <taxon>Candidatus Roizmaniibacteriota</taxon>
    </lineage>
</organism>
<name>A0A1F7I0X6_9BACT</name>
<dbReference type="Pfam" id="PF08334">
    <property type="entry name" value="T2SSG"/>
    <property type="match status" value="1"/>
</dbReference>
<proteinExistence type="predicted"/>